<feature type="transmembrane region" description="Helical" evidence="6">
    <location>
        <begin position="125"/>
        <end position="144"/>
    </location>
</feature>
<keyword evidence="3 6" id="KW-0812">Transmembrane</keyword>
<accession>A0ABU0AS02</accession>
<feature type="transmembrane region" description="Helical" evidence="6">
    <location>
        <begin position="93"/>
        <end position="113"/>
    </location>
</feature>
<evidence type="ECO:0000256" key="2">
    <source>
        <dbReference type="ARBA" id="ARBA00022448"/>
    </source>
</evidence>
<comment type="caution">
    <text evidence="7">The sequence shown here is derived from an EMBL/GenBank/DDBJ whole genome shotgun (WGS) entry which is preliminary data.</text>
</comment>
<feature type="transmembrane region" description="Helical" evidence="6">
    <location>
        <begin position="52"/>
        <end position="73"/>
    </location>
</feature>
<dbReference type="EMBL" id="JAUSTN010000001">
    <property type="protein sequence ID" value="MDQ0274048.1"/>
    <property type="molecule type" value="Genomic_DNA"/>
</dbReference>
<feature type="transmembrane region" description="Helical" evidence="6">
    <location>
        <begin position="12"/>
        <end position="31"/>
    </location>
</feature>
<evidence type="ECO:0000256" key="5">
    <source>
        <dbReference type="ARBA" id="ARBA00023136"/>
    </source>
</evidence>
<evidence type="ECO:0000313" key="8">
    <source>
        <dbReference type="Proteomes" id="UP001236559"/>
    </source>
</evidence>
<gene>
    <name evidence="7" type="ORF">J2S72_000044</name>
</gene>
<evidence type="ECO:0000256" key="1">
    <source>
        <dbReference type="ARBA" id="ARBA00004141"/>
    </source>
</evidence>
<reference evidence="7 8" key="1">
    <citation type="submission" date="2023-07" db="EMBL/GenBank/DDBJ databases">
        <title>Genomic Encyclopedia of Type Strains, Phase IV (KMG-IV): sequencing the most valuable type-strain genomes for metagenomic binning, comparative biology and taxonomic classification.</title>
        <authorList>
            <person name="Goeker M."/>
        </authorList>
    </citation>
    <scope>NUCLEOTIDE SEQUENCE [LARGE SCALE GENOMIC DNA]</scope>
    <source>
        <strain evidence="7 8">DSM 22616</strain>
    </source>
</reference>
<keyword evidence="5 6" id="KW-0472">Membrane</keyword>
<proteinExistence type="predicted"/>
<keyword evidence="4 6" id="KW-1133">Transmembrane helix</keyword>
<feature type="transmembrane region" description="Helical" evidence="6">
    <location>
        <begin position="231"/>
        <end position="251"/>
    </location>
</feature>
<organism evidence="7 8">
    <name type="scientific">Peptoniphilus koenoeneniae</name>
    <dbReference type="NCBI Taxonomy" id="507751"/>
    <lineage>
        <taxon>Bacteria</taxon>
        <taxon>Bacillati</taxon>
        <taxon>Bacillota</taxon>
        <taxon>Tissierellia</taxon>
        <taxon>Tissierellales</taxon>
        <taxon>Peptoniphilaceae</taxon>
        <taxon>Peptoniphilus</taxon>
    </lineage>
</organism>
<sequence>MTIGFSEFLGEVFTNPILLITIILIIGGMVVNGITDASNAIVTCVSTRAINVDYAIAIAGFMNFLGVLTIMMSNTRVEKTIYGLVNFGNKSDIVFIGIISALISVIIWSIGAWHFDIPSSESHALVSGLIGSSLAVSGFAGIGIKEFLKVFIGFFLAIILSFLFGYLIVNIIKKFCKNKDRRKLQEPFKKAQIFSGAFLAFMNGVQNGQKYLGVLFIVLSAFKDKEIINKIPIYLLLIFGLAMGLGTAIGGKKIIKSIGMNLVRIENFEGFSSDMGGSLAILGASIFGLPVSTTHASTSALMGVGASKRFSNVNWSFVFKMIITWFLTFPVNIFLGFLFTKLILIIW</sequence>
<feature type="transmembrane region" description="Helical" evidence="6">
    <location>
        <begin position="322"/>
        <end position="346"/>
    </location>
</feature>
<feature type="transmembrane region" description="Helical" evidence="6">
    <location>
        <begin position="279"/>
        <end position="302"/>
    </location>
</feature>
<feature type="transmembrane region" description="Helical" evidence="6">
    <location>
        <begin position="150"/>
        <end position="172"/>
    </location>
</feature>
<dbReference type="PANTHER" id="PTHR11101">
    <property type="entry name" value="PHOSPHATE TRANSPORTER"/>
    <property type="match status" value="1"/>
</dbReference>
<evidence type="ECO:0000256" key="3">
    <source>
        <dbReference type="ARBA" id="ARBA00022692"/>
    </source>
</evidence>
<evidence type="ECO:0000256" key="6">
    <source>
        <dbReference type="SAM" id="Phobius"/>
    </source>
</evidence>
<dbReference type="InterPro" id="IPR001204">
    <property type="entry name" value="Phos_transporter"/>
</dbReference>
<name>A0ABU0AS02_9FIRM</name>
<dbReference type="PANTHER" id="PTHR11101:SF80">
    <property type="entry name" value="PHOSPHATE TRANSPORTER"/>
    <property type="match status" value="1"/>
</dbReference>
<evidence type="ECO:0000256" key="4">
    <source>
        <dbReference type="ARBA" id="ARBA00022989"/>
    </source>
</evidence>
<keyword evidence="8" id="KW-1185">Reference proteome</keyword>
<dbReference type="Pfam" id="PF01384">
    <property type="entry name" value="PHO4"/>
    <property type="match status" value="1"/>
</dbReference>
<dbReference type="Proteomes" id="UP001236559">
    <property type="component" value="Unassembled WGS sequence"/>
</dbReference>
<protein>
    <submittedName>
        <fullName evidence="7">PiT family inorganic phosphate transporter</fullName>
    </submittedName>
</protein>
<evidence type="ECO:0000313" key="7">
    <source>
        <dbReference type="EMBL" id="MDQ0274048.1"/>
    </source>
</evidence>
<comment type="subcellular location">
    <subcellularLocation>
        <location evidence="1">Membrane</location>
        <topology evidence="1">Multi-pass membrane protein</topology>
    </subcellularLocation>
</comment>
<dbReference type="RefSeq" id="WP_307494808.1">
    <property type="nucleotide sequence ID" value="NZ_JAUSTN010000001.1"/>
</dbReference>
<keyword evidence="2" id="KW-0813">Transport</keyword>